<dbReference type="GO" id="GO:0032259">
    <property type="term" value="P:methylation"/>
    <property type="evidence" value="ECO:0007669"/>
    <property type="project" value="UniProtKB-KW"/>
</dbReference>
<organism evidence="2 3">
    <name type="scientific">Qipengyuania mesophila</name>
    <dbReference type="NCBI Taxonomy" id="2867246"/>
    <lineage>
        <taxon>Bacteria</taxon>
        <taxon>Pseudomonadati</taxon>
        <taxon>Pseudomonadota</taxon>
        <taxon>Alphaproteobacteria</taxon>
        <taxon>Sphingomonadales</taxon>
        <taxon>Erythrobacteraceae</taxon>
        <taxon>Qipengyuania</taxon>
    </lineage>
</organism>
<comment type="caution">
    <text evidence="2">The sequence shown here is derived from an EMBL/GenBank/DDBJ whole genome shotgun (WGS) entry which is preliminary data.</text>
</comment>
<dbReference type="Pfam" id="PF08242">
    <property type="entry name" value="Methyltransf_12"/>
    <property type="match status" value="1"/>
</dbReference>
<keyword evidence="3" id="KW-1185">Reference proteome</keyword>
<name>A0ABS7JWE1_9SPHN</name>
<dbReference type="Gene3D" id="3.40.50.150">
    <property type="entry name" value="Vaccinia Virus protein VP39"/>
    <property type="match status" value="1"/>
</dbReference>
<reference evidence="2 3" key="1">
    <citation type="submission" date="2021-08" db="EMBL/GenBank/DDBJ databases">
        <title>Comparative Genomics Analysis of the Genus Qipengyuania Reveals Extensive Genetic Diversity and Metabolic Versatility, Including the Description of Fifteen Novel Species.</title>
        <authorList>
            <person name="Liu Y."/>
        </authorList>
    </citation>
    <scope>NUCLEOTIDE SEQUENCE [LARGE SCALE GENOMIC DNA]</scope>
    <source>
        <strain evidence="2 3">YG27</strain>
    </source>
</reference>
<keyword evidence="2" id="KW-0489">Methyltransferase</keyword>
<keyword evidence="2" id="KW-0808">Transferase</keyword>
<dbReference type="InterPro" id="IPR013217">
    <property type="entry name" value="Methyltransf_12"/>
</dbReference>
<dbReference type="RefSeq" id="WP_221603088.1">
    <property type="nucleotide sequence ID" value="NZ_JAIGNU010000002.1"/>
</dbReference>
<gene>
    <name evidence="2" type="ORF">K3181_10635</name>
</gene>
<evidence type="ECO:0000313" key="3">
    <source>
        <dbReference type="Proteomes" id="UP000782554"/>
    </source>
</evidence>
<dbReference type="EMBL" id="JAIGNU010000002">
    <property type="protein sequence ID" value="MBX7501897.1"/>
    <property type="molecule type" value="Genomic_DNA"/>
</dbReference>
<dbReference type="CDD" id="cd02440">
    <property type="entry name" value="AdoMet_MTases"/>
    <property type="match status" value="1"/>
</dbReference>
<dbReference type="PANTHER" id="PTHR42912">
    <property type="entry name" value="METHYLTRANSFERASE"/>
    <property type="match status" value="1"/>
</dbReference>
<sequence>MIRQIARKFLKGASWDNPVLNAGFLALDPVDWAVRVPRGLGHLPRYSRRIRSNGVGGQFGGGKFAHLGNLLANYLETHAGLTSGSRVLEIGCGVGRTAYALLDRLEQGGFTGMDIERVSIEDCQQRGVFKRKGFKFDSLDVRNDEYNPNGKYDAHEYRFPYDDNAFDVIFLVSVFTHMLTKDVEQYISEISRMLAPGGHCMVTTFLMDHGREGQIGTFAHTEDRHSFIDPKMPEVAVGYEQGFFEENFAKHGVELSHGPIWGAWRKNSPLSEGANFGQDILFFRKPK</sequence>
<evidence type="ECO:0000259" key="1">
    <source>
        <dbReference type="Pfam" id="PF08242"/>
    </source>
</evidence>
<dbReference type="InterPro" id="IPR050508">
    <property type="entry name" value="Methyltransf_Superfamily"/>
</dbReference>
<dbReference type="PANTHER" id="PTHR42912:SF98">
    <property type="entry name" value="UNCHARACTERISED METHYLTRANSFERASE RV1498C"/>
    <property type="match status" value="1"/>
</dbReference>
<dbReference type="InterPro" id="IPR029063">
    <property type="entry name" value="SAM-dependent_MTases_sf"/>
</dbReference>
<dbReference type="GO" id="GO:0008168">
    <property type="term" value="F:methyltransferase activity"/>
    <property type="evidence" value="ECO:0007669"/>
    <property type="project" value="UniProtKB-KW"/>
</dbReference>
<proteinExistence type="predicted"/>
<evidence type="ECO:0000313" key="2">
    <source>
        <dbReference type="EMBL" id="MBX7501897.1"/>
    </source>
</evidence>
<protein>
    <submittedName>
        <fullName evidence="2">Class I SAM-dependent methyltransferase</fullName>
    </submittedName>
</protein>
<feature type="domain" description="Methyltransferase type 12" evidence="1">
    <location>
        <begin position="88"/>
        <end position="200"/>
    </location>
</feature>
<accession>A0ABS7JWE1</accession>
<dbReference type="Proteomes" id="UP000782554">
    <property type="component" value="Unassembled WGS sequence"/>
</dbReference>
<dbReference type="SUPFAM" id="SSF53335">
    <property type="entry name" value="S-adenosyl-L-methionine-dependent methyltransferases"/>
    <property type="match status" value="1"/>
</dbReference>